<dbReference type="InterPro" id="IPR033140">
    <property type="entry name" value="Lipase_GDXG_put_SER_AS"/>
</dbReference>
<feature type="domain" description="Alpha/beta hydrolase fold-3" evidence="3">
    <location>
        <begin position="277"/>
        <end position="463"/>
    </location>
</feature>
<dbReference type="Pfam" id="PF07859">
    <property type="entry name" value="Abhydrolase_3"/>
    <property type="match status" value="2"/>
</dbReference>
<comment type="similarity">
    <text evidence="1">Belongs to the 'GDXG' lipolytic enzyme family.</text>
</comment>
<dbReference type="AlphaFoldDB" id="A0AAP0LK53"/>
<evidence type="ECO:0000259" key="3">
    <source>
        <dbReference type="Pfam" id="PF07859"/>
    </source>
</evidence>
<feature type="domain" description="Alpha/beta hydrolase fold-3" evidence="3">
    <location>
        <begin position="77"/>
        <end position="276"/>
    </location>
</feature>
<sequence>MDSTNPSSEVAHDFSPLLKVHKDGKVERLMGTDIVPPSLDPKTNVDSKDVVYSPEHNLSARLYLPKNTNQNQKLPLLVYFHGGGFFIETAFSPTYHNYLNDLVSEANIIAVSVDYRRAPEHPLPIAYEDSWDAVKWVASHVDGNGPEDWLNRNADFQRVFYSGDSAGANIAHHMAIRNGGEIIDGFNVVGIVLIHPYFWGVEPVGSEPTDVKIRAGTERFWLFACPSTSGLDDPWVNPCADGSSLASLGCARVLVFAAEKDFLCPRGWFYYEKLKEISVDYRRAPENPVPCAHDDSWTALKWVASHVNGEGPEDWLNYFADFQRVFFSGDSAGANIAHHMGMRHGREILDGVNVIGIVLIHPYFLGREAVGNETADAKKRDWVARLWRLTCPSSTSGCDDPWINPAVAGSDLASLGCARMQVFVAENDFLRSRGWFYYDKLKESGCRGNVEIVESKGEQHVFHLINPTCENAVAMLERTASFLNHQEKA</sequence>
<evidence type="ECO:0000313" key="4">
    <source>
        <dbReference type="EMBL" id="KAK9176813.1"/>
    </source>
</evidence>
<reference evidence="4 5" key="1">
    <citation type="submission" date="2024-05" db="EMBL/GenBank/DDBJ databases">
        <title>Haplotype-resolved chromosome-level genome assembly of Huyou (Citrus changshanensis).</title>
        <authorList>
            <person name="Miao C."/>
            <person name="Chen W."/>
            <person name="Wu Y."/>
            <person name="Wang L."/>
            <person name="Zhao S."/>
            <person name="Grierson D."/>
            <person name="Xu C."/>
            <person name="Chen K."/>
        </authorList>
    </citation>
    <scope>NUCLEOTIDE SEQUENCE [LARGE SCALE GENOMIC DNA]</scope>
    <source>
        <strain evidence="4">01-14</strain>
        <tissue evidence="4">Leaf</tissue>
    </source>
</reference>
<gene>
    <name evidence="4" type="ORF">WN944_028832</name>
</gene>
<keyword evidence="5" id="KW-1185">Reference proteome</keyword>
<dbReference type="PANTHER" id="PTHR23024">
    <property type="entry name" value="ARYLACETAMIDE DEACETYLASE"/>
    <property type="match status" value="1"/>
</dbReference>
<dbReference type="SUPFAM" id="SSF53474">
    <property type="entry name" value="alpha/beta-Hydrolases"/>
    <property type="match status" value="2"/>
</dbReference>
<dbReference type="PROSITE" id="PS01174">
    <property type="entry name" value="LIPASE_GDXG_SER"/>
    <property type="match status" value="1"/>
</dbReference>
<dbReference type="EMBL" id="JBCGBO010000025">
    <property type="protein sequence ID" value="KAK9176813.1"/>
    <property type="molecule type" value="Genomic_DNA"/>
</dbReference>
<proteinExistence type="inferred from homology"/>
<dbReference type="InterPro" id="IPR050466">
    <property type="entry name" value="Carboxylest/Gibb_receptor"/>
</dbReference>
<comment type="caution">
    <text evidence="4">The sequence shown here is derived from an EMBL/GenBank/DDBJ whole genome shotgun (WGS) entry which is preliminary data.</text>
</comment>
<dbReference type="PANTHER" id="PTHR23024:SF467">
    <property type="entry name" value="CARBOXYLESTERASE 12-RELATED"/>
    <property type="match status" value="1"/>
</dbReference>
<accession>A0AAP0LK53</accession>
<feature type="active site" evidence="2">
    <location>
        <position position="331"/>
    </location>
</feature>
<name>A0AAP0LK53_9ROSI</name>
<dbReference type="InterPro" id="IPR029058">
    <property type="entry name" value="AB_hydrolase_fold"/>
</dbReference>
<dbReference type="Gene3D" id="3.40.50.1820">
    <property type="entry name" value="alpha/beta hydrolase"/>
    <property type="match status" value="2"/>
</dbReference>
<protein>
    <recommendedName>
        <fullName evidence="3">Alpha/beta hydrolase fold-3 domain-containing protein</fullName>
    </recommendedName>
</protein>
<dbReference type="GO" id="GO:0016787">
    <property type="term" value="F:hydrolase activity"/>
    <property type="evidence" value="ECO:0007669"/>
    <property type="project" value="InterPro"/>
</dbReference>
<evidence type="ECO:0000256" key="2">
    <source>
        <dbReference type="PROSITE-ProRule" id="PRU10038"/>
    </source>
</evidence>
<dbReference type="Proteomes" id="UP001428341">
    <property type="component" value="Unassembled WGS sequence"/>
</dbReference>
<evidence type="ECO:0000256" key="1">
    <source>
        <dbReference type="ARBA" id="ARBA00010515"/>
    </source>
</evidence>
<dbReference type="InterPro" id="IPR013094">
    <property type="entry name" value="AB_hydrolase_3"/>
</dbReference>
<evidence type="ECO:0000313" key="5">
    <source>
        <dbReference type="Proteomes" id="UP001428341"/>
    </source>
</evidence>
<organism evidence="4 5">
    <name type="scientific">Citrus x changshan-huyou</name>
    <dbReference type="NCBI Taxonomy" id="2935761"/>
    <lineage>
        <taxon>Eukaryota</taxon>
        <taxon>Viridiplantae</taxon>
        <taxon>Streptophyta</taxon>
        <taxon>Embryophyta</taxon>
        <taxon>Tracheophyta</taxon>
        <taxon>Spermatophyta</taxon>
        <taxon>Magnoliopsida</taxon>
        <taxon>eudicotyledons</taxon>
        <taxon>Gunneridae</taxon>
        <taxon>Pentapetalae</taxon>
        <taxon>rosids</taxon>
        <taxon>malvids</taxon>
        <taxon>Sapindales</taxon>
        <taxon>Rutaceae</taxon>
        <taxon>Aurantioideae</taxon>
        <taxon>Citrus</taxon>
    </lineage>
</organism>